<evidence type="ECO:0000313" key="2">
    <source>
        <dbReference type="Proteomes" id="UP000186922"/>
    </source>
</evidence>
<protein>
    <submittedName>
        <fullName evidence="1">Uncharacterized protein</fullName>
    </submittedName>
</protein>
<proteinExistence type="predicted"/>
<evidence type="ECO:0000313" key="1">
    <source>
        <dbReference type="EMBL" id="GAU91323.1"/>
    </source>
</evidence>
<organism evidence="1 2">
    <name type="scientific">Ramazzottius varieornatus</name>
    <name type="common">Water bear</name>
    <name type="synonym">Tardigrade</name>
    <dbReference type="NCBI Taxonomy" id="947166"/>
    <lineage>
        <taxon>Eukaryota</taxon>
        <taxon>Metazoa</taxon>
        <taxon>Ecdysozoa</taxon>
        <taxon>Tardigrada</taxon>
        <taxon>Eutardigrada</taxon>
        <taxon>Parachela</taxon>
        <taxon>Hypsibioidea</taxon>
        <taxon>Ramazzottiidae</taxon>
        <taxon>Ramazzottius</taxon>
    </lineage>
</organism>
<comment type="caution">
    <text evidence="1">The sequence shown here is derived from an EMBL/GenBank/DDBJ whole genome shotgun (WGS) entry which is preliminary data.</text>
</comment>
<sequence>MMSDGFLSGTLCQPSTLKPCATWKAISSNWIAFSSGALFQYGKPKARAKENKCCRAPLPRCDMSKSIRLNIRLQVSAIRCEPKRYVPIVGPSKSSLPHGSSQCAIPCLG</sequence>
<accession>A0A1D1UY10</accession>
<name>A0A1D1UY10_RAMVA</name>
<reference evidence="1 2" key="1">
    <citation type="journal article" date="2016" name="Nat. Commun.">
        <title>Extremotolerant tardigrade genome and improved radiotolerance of human cultured cells by tardigrade-unique protein.</title>
        <authorList>
            <person name="Hashimoto T."/>
            <person name="Horikawa D.D."/>
            <person name="Saito Y."/>
            <person name="Kuwahara H."/>
            <person name="Kozuka-Hata H."/>
            <person name="Shin-I T."/>
            <person name="Minakuchi Y."/>
            <person name="Ohishi K."/>
            <person name="Motoyama A."/>
            <person name="Aizu T."/>
            <person name="Enomoto A."/>
            <person name="Kondo K."/>
            <person name="Tanaka S."/>
            <person name="Hara Y."/>
            <person name="Koshikawa S."/>
            <person name="Sagara H."/>
            <person name="Miura T."/>
            <person name="Yokobori S."/>
            <person name="Miyagawa K."/>
            <person name="Suzuki Y."/>
            <person name="Kubo T."/>
            <person name="Oyama M."/>
            <person name="Kohara Y."/>
            <person name="Fujiyama A."/>
            <person name="Arakawa K."/>
            <person name="Katayama T."/>
            <person name="Toyoda A."/>
            <person name="Kunieda T."/>
        </authorList>
    </citation>
    <scope>NUCLEOTIDE SEQUENCE [LARGE SCALE GENOMIC DNA]</scope>
    <source>
        <strain evidence="1 2">YOKOZUNA-1</strain>
    </source>
</reference>
<dbReference type="EMBL" id="BDGG01000002">
    <property type="protein sequence ID" value="GAU91323.1"/>
    <property type="molecule type" value="Genomic_DNA"/>
</dbReference>
<keyword evidence="2" id="KW-1185">Reference proteome</keyword>
<gene>
    <name evidence="1" type="primary">RvY_03598</name>
    <name evidence="1" type="synonym">RvY_03598.2</name>
    <name evidence="1" type="ORF">RvY_03598-2</name>
</gene>
<dbReference type="AlphaFoldDB" id="A0A1D1UY10"/>
<dbReference type="Proteomes" id="UP000186922">
    <property type="component" value="Unassembled WGS sequence"/>
</dbReference>